<dbReference type="STRING" id="1423747.FC69_GL001367"/>
<protein>
    <submittedName>
        <fullName evidence="2">Membrane protein</fullName>
    </submittedName>
</protein>
<keyword evidence="1" id="KW-1133">Transmembrane helix</keyword>
<organism evidence="2 3">
    <name type="scientific">Latilactobacillus fuchuensis DSM 14340 = JCM 11249</name>
    <dbReference type="NCBI Taxonomy" id="1423747"/>
    <lineage>
        <taxon>Bacteria</taxon>
        <taxon>Bacillati</taxon>
        <taxon>Bacillota</taxon>
        <taxon>Bacilli</taxon>
        <taxon>Lactobacillales</taxon>
        <taxon>Lactobacillaceae</taxon>
        <taxon>Latilactobacillus</taxon>
    </lineage>
</organism>
<dbReference type="eggNOG" id="ENOG5031PIN">
    <property type="taxonomic scope" value="Bacteria"/>
</dbReference>
<accession>A0A0R1S118</accession>
<sequence length="268" mass="29777">MTESTTNFWPQLIKLILINNGLLIAVPYLIAGLLTLINHATKKRLAQWHQSAQLIVGGLGVFIHESSHALACLLFGHRITEMQLINFNLRDNPDRSLGHVTHTYRTGKIWPTIGNLWIGLAPIFGCSISILGLTWLFARPTFTLWMTFAFNPSWHADQIWPLFKTLLTTTAPITFLIWLILCGMIAVGGFDLSRADFKGTIPGTIATVIIVTLITIGLQLIGQPQALTNLLLKGAIPLIVIGMMALILSTITWLLINGLLAFHYKKRH</sequence>
<reference evidence="2 3" key="1">
    <citation type="journal article" date="2015" name="Genome Announc.">
        <title>Expanding the biotechnology potential of lactobacilli through comparative genomics of 213 strains and associated genera.</title>
        <authorList>
            <person name="Sun Z."/>
            <person name="Harris H.M."/>
            <person name="McCann A."/>
            <person name="Guo C."/>
            <person name="Argimon S."/>
            <person name="Zhang W."/>
            <person name="Yang X."/>
            <person name="Jeffery I.B."/>
            <person name="Cooney J.C."/>
            <person name="Kagawa T.F."/>
            <person name="Liu W."/>
            <person name="Song Y."/>
            <person name="Salvetti E."/>
            <person name="Wrobel A."/>
            <person name="Rasinkangas P."/>
            <person name="Parkhill J."/>
            <person name="Rea M.C."/>
            <person name="O'Sullivan O."/>
            <person name="Ritari J."/>
            <person name="Douillard F.P."/>
            <person name="Paul Ross R."/>
            <person name="Yang R."/>
            <person name="Briner A.E."/>
            <person name="Felis G.E."/>
            <person name="de Vos W.M."/>
            <person name="Barrangou R."/>
            <person name="Klaenhammer T.R."/>
            <person name="Caufield P.W."/>
            <person name="Cui Y."/>
            <person name="Zhang H."/>
            <person name="O'Toole P.W."/>
        </authorList>
    </citation>
    <scope>NUCLEOTIDE SEQUENCE [LARGE SCALE GENOMIC DNA]</scope>
    <source>
        <strain evidence="2 3">DSM 14340</strain>
    </source>
</reference>
<evidence type="ECO:0000313" key="3">
    <source>
        <dbReference type="Proteomes" id="UP000051264"/>
    </source>
</evidence>
<dbReference type="RefSeq" id="WP_025083380.1">
    <property type="nucleotide sequence ID" value="NZ_AZEX01000039.1"/>
</dbReference>
<evidence type="ECO:0000313" key="2">
    <source>
        <dbReference type="EMBL" id="KRL60021.1"/>
    </source>
</evidence>
<evidence type="ECO:0000256" key="1">
    <source>
        <dbReference type="SAM" id="Phobius"/>
    </source>
</evidence>
<keyword evidence="1" id="KW-0472">Membrane</keyword>
<dbReference type="EMBL" id="AZEX01000039">
    <property type="protein sequence ID" value="KRL60021.1"/>
    <property type="molecule type" value="Genomic_DNA"/>
</dbReference>
<name>A0A0R1S118_9LACO</name>
<feature type="transmembrane region" description="Helical" evidence="1">
    <location>
        <begin position="12"/>
        <end position="37"/>
    </location>
</feature>
<feature type="transmembrane region" description="Helical" evidence="1">
    <location>
        <begin position="204"/>
        <end position="222"/>
    </location>
</feature>
<dbReference type="AlphaFoldDB" id="A0A0R1S118"/>
<keyword evidence="1" id="KW-0812">Transmembrane</keyword>
<feature type="transmembrane region" description="Helical" evidence="1">
    <location>
        <begin position="171"/>
        <end position="192"/>
    </location>
</feature>
<feature type="transmembrane region" description="Helical" evidence="1">
    <location>
        <begin position="116"/>
        <end position="138"/>
    </location>
</feature>
<comment type="caution">
    <text evidence="2">The sequence shown here is derived from an EMBL/GenBank/DDBJ whole genome shotgun (WGS) entry which is preliminary data.</text>
</comment>
<gene>
    <name evidence="2" type="ORF">FC69_GL001367</name>
</gene>
<dbReference type="Proteomes" id="UP000051264">
    <property type="component" value="Unassembled WGS sequence"/>
</dbReference>
<dbReference type="PATRIC" id="fig|1423747.3.peg.1394"/>
<dbReference type="OrthoDB" id="258743at2"/>
<proteinExistence type="predicted"/>
<feature type="transmembrane region" description="Helical" evidence="1">
    <location>
        <begin position="234"/>
        <end position="262"/>
    </location>
</feature>